<evidence type="ECO:0000313" key="2">
    <source>
        <dbReference type="EMBL" id="MDZ5488220.1"/>
    </source>
</evidence>
<evidence type="ECO:0000256" key="1">
    <source>
        <dbReference type="SAM" id="MobiDB-lite"/>
    </source>
</evidence>
<accession>A0ABU5J6L0</accession>
<protein>
    <submittedName>
        <fullName evidence="2">Uncharacterized protein</fullName>
    </submittedName>
</protein>
<proteinExistence type="predicted"/>
<reference evidence="2 3" key="1">
    <citation type="submission" date="2023-12" db="EMBL/GenBank/DDBJ databases">
        <title>Micromonospora sp. nov., isolated from Atacama Desert.</title>
        <authorList>
            <person name="Carro L."/>
            <person name="Golinska P."/>
            <person name="Klenk H.-P."/>
            <person name="Goodfellow M."/>
        </authorList>
    </citation>
    <scope>NUCLEOTIDE SEQUENCE [LARGE SCALE GENOMIC DNA]</scope>
    <source>
        <strain evidence="2 3">4G53</strain>
    </source>
</reference>
<sequence>MLVLYWYVDDPAQVEELAAIVRRAAPTAARRAPTVGVVPSAPGDAVAGARAPGQVGTTAGT</sequence>
<evidence type="ECO:0000313" key="3">
    <source>
        <dbReference type="Proteomes" id="UP001290101"/>
    </source>
</evidence>
<dbReference type="Proteomes" id="UP001290101">
    <property type="component" value="Unassembled WGS sequence"/>
</dbReference>
<dbReference type="EMBL" id="JAXOTQ010000002">
    <property type="protein sequence ID" value="MDZ5488220.1"/>
    <property type="molecule type" value="Genomic_DNA"/>
</dbReference>
<keyword evidence="3" id="KW-1185">Reference proteome</keyword>
<name>A0ABU5J6L0_9ACTN</name>
<comment type="caution">
    <text evidence="2">The sequence shown here is derived from an EMBL/GenBank/DDBJ whole genome shotgun (WGS) entry which is preliminary data.</text>
</comment>
<gene>
    <name evidence="2" type="ORF">U2F25_01845</name>
</gene>
<feature type="region of interest" description="Disordered" evidence="1">
    <location>
        <begin position="33"/>
        <end position="61"/>
    </location>
</feature>
<organism evidence="2 3">
    <name type="scientific">Micromonospora sicca</name>
    <dbReference type="NCBI Taxonomy" id="2202420"/>
    <lineage>
        <taxon>Bacteria</taxon>
        <taxon>Bacillati</taxon>
        <taxon>Actinomycetota</taxon>
        <taxon>Actinomycetes</taxon>
        <taxon>Micromonosporales</taxon>
        <taxon>Micromonosporaceae</taxon>
        <taxon>Micromonospora</taxon>
    </lineage>
</organism>